<dbReference type="InterPro" id="IPR006222">
    <property type="entry name" value="GCVT_N"/>
</dbReference>
<sequence>MFRSLPMPWIAPVCERTKEAISPLGGGNALHALHHIVSEKAHVILGVHEVERFNIMLVTYVDHMQFIAIFCFIISDFVIKKVAALVIHTADRANPKKNEPEGDAMKSRTKVVVIGGGIAGCSTLYHLTQEGWTDVVLVERNELTSGTTWHSAAQVTNFGMNQTMVGLKTHSINLYKELAEDPDYPINYHHGDGGIRLANTPEQMQGYRHFASMARGMDVHFEVIDAEECARRHPLISTDNLLGGLWDPLDGDIDPAQLCQALARRARKAGAEIYRNTPVTGLTQHKDDTWTVHTEHGDIDCDIVVNACGYRVNEVGAMMGVHHPVASMEHQYFLTEEIAAIRDAGHRMPLLRCPISDYYCRQEKNGLLVGFYEQDCKTWGMNGIDPNFVNALCPDDLDRVTDVLEGAFARMPALMEVGIHTVVNGPITYTIDGAPLVGPIPGKRNAFCIIGLRAGLGEGGGHGRLLAQQIVHGEACYDTWCLDPRRFTGHTNVELTALKAIEDYQNEFRFHFPHEHRPAGRPAKTTPLTPIFAAEGAEFTVVNGWERVDYIKPGSDFHPTLSFSFDETFDVVARETKNLQENVGLTEVNGFNRLEITGTDRHEFLDRMMCGAVTKRDRRVGLGYLLNHNGMIKAEATIANLPASDRGPARVWYGSAAASEYHDMDWLQAHLHDGEDVQIRSLTNDQTILVLAGPKSRDVLSACARGDWSRDAFPWLSVRECFVGIAPATVLNISFSGELAYEIHVPNASLYAAYLSLRKAGETHGMKLFGARAIESMRMEKGFLHWKADLLTEFDPFETGLDRFVKLTKGDFIGRNALQKRLESGPQKKLVSLKIDTTKAPAHGGASLMLDGVVVGTITSGDWGHRTGLNLAYGFLNPEFSEPGSRMQLDLCGELIGAEVIAPSPYDPDLSRVRS</sequence>
<dbReference type="Pfam" id="PF16350">
    <property type="entry name" value="FAO_M"/>
    <property type="match status" value="1"/>
</dbReference>
<dbReference type="SUPFAM" id="SSF54373">
    <property type="entry name" value="FAD-linked reductases, C-terminal domain"/>
    <property type="match status" value="1"/>
</dbReference>
<dbReference type="InterPro" id="IPR029043">
    <property type="entry name" value="GcvT/YgfZ_C"/>
</dbReference>
<protein>
    <submittedName>
        <fullName evidence="7">Dimethylglycine dehydrogenase</fullName>
    </submittedName>
</protein>
<dbReference type="EMBL" id="RCCT01000003">
    <property type="protein sequence ID" value="RLK07553.1"/>
    <property type="molecule type" value="Genomic_DNA"/>
</dbReference>
<dbReference type="Gene3D" id="3.30.70.1400">
    <property type="entry name" value="Aminomethyltransferase beta-barrel domains"/>
    <property type="match status" value="1"/>
</dbReference>
<evidence type="ECO:0000259" key="3">
    <source>
        <dbReference type="Pfam" id="PF01266"/>
    </source>
</evidence>
<dbReference type="Pfam" id="PF01266">
    <property type="entry name" value="DAO"/>
    <property type="match status" value="1"/>
</dbReference>
<dbReference type="PANTHER" id="PTHR43757:SF2">
    <property type="entry name" value="AMINOMETHYLTRANSFERASE, MITOCHONDRIAL"/>
    <property type="match status" value="1"/>
</dbReference>
<dbReference type="InterPro" id="IPR027266">
    <property type="entry name" value="TrmE/GcvT-like"/>
</dbReference>
<dbReference type="STRING" id="981384.GCA_000192475_02276"/>
<dbReference type="SUPFAM" id="SSF51905">
    <property type="entry name" value="FAD/NAD(P)-binding domain"/>
    <property type="match status" value="1"/>
</dbReference>
<dbReference type="InterPro" id="IPR028896">
    <property type="entry name" value="GcvT/YgfZ/DmdA"/>
</dbReference>
<gene>
    <name evidence="7" type="ORF">CLV75_2679</name>
</gene>
<accession>A0A497ZKJ6</accession>
<evidence type="ECO:0000259" key="4">
    <source>
        <dbReference type="Pfam" id="PF01571"/>
    </source>
</evidence>
<dbReference type="PANTHER" id="PTHR43757">
    <property type="entry name" value="AMINOMETHYLTRANSFERASE"/>
    <property type="match status" value="1"/>
</dbReference>
<dbReference type="InterPro" id="IPR013977">
    <property type="entry name" value="GcvT_C"/>
</dbReference>
<feature type="domain" description="FAD dependent oxidoreductase" evidence="3">
    <location>
        <begin position="110"/>
        <end position="468"/>
    </location>
</feature>
<dbReference type="Proteomes" id="UP000271700">
    <property type="component" value="Unassembled WGS sequence"/>
</dbReference>
<feature type="domain" description="GCVT N-terminal" evidence="4">
    <location>
        <begin position="531"/>
        <end position="809"/>
    </location>
</feature>
<dbReference type="Gene3D" id="2.40.30.110">
    <property type="entry name" value="Aminomethyltransferase beta-barrel domains"/>
    <property type="match status" value="1"/>
</dbReference>
<dbReference type="Gene3D" id="3.50.50.60">
    <property type="entry name" value="FAD/NAD(P)-binding domain"/>
    <property type="match status" value="1"/>
</dbReference>
<keyword evidence="8" id="KW-1185">Reference proteome</keyword>
<keyword evidence="2" id="KW-0560">Oxidoreductase</keyword>
<evidence type="ECO:0000259" key="6">
    <source>
        <dbReference type="Pfam" id="PF16350"/>
    </source>
</evidence>
<evidence type="ECO:0000256" key="1">
    <source>
        <dbReference type="ARBA" id="ARBA00008609"/>
    </source>
</evidence>
<dbReference type="SUPFAM" id="SSF103025">
    <property type="entry name" value="Folate-binding domain"/>
    <property type="match status" value="1"/>
</dbReference>
<comment type="similarity">
    <text evidence="1">Belongs to the GcvT family.</text>
</comment>
<dbReference type="Gene3D" id="3.30.1360.120">
    <property type="entry name" value="Probable tRNA modification gtpase trme, domain 1"/>
    <property type="match status" value="1"/>
</dbReference>
<dbReference type="SUPFAM" id="SSF101790">
    <property type="entry name" value="Aminomethyltransferase beta-barrel domain"/>
    <property type="match status" value="1"/>
</dbReference>
<evidence type="ECO:0000313" key="7">
    <source>
        <dbReference type="EMBL" id="RLK07553.1"/>
    </source>
</evidence>
<feature type="domain" description="FAD dependent oxidoreductase central" evidence="6">
    <location>
        <begin position="472"/>
        <end position="525"/>
    </location>
</feature>
<evidence type="ECO:0000259" key="5">
    <source>
        <dbReference type="Pfam" id="PF08669"/>
    </source>
</evidence>
<evidence type="ECO:0000256" key="2">
    <source>
        <dbReference type="ARBA" id="ARBA00023002"/>
    </source>
</evidence>
<dbReference type="InterPro" id="IPR032503">
    <property type="entry name" value="FAO_M"/>
</dbReference>
<dbReference type="Gene3D" id="3.30.9.10">
    <property type="entry name" value="D-Amino Acid Oxidase, subunit A, domain 2"/>
    <property type="match status" value="1"/>
</dbReference>
<name>A0A497ZKJ6_9RHOB</name>
<dbReference type="InterPro" id="IPR006076">
    <property type="entry name" value="FAD-dep_OxRdtase"/>
</dbReference>
<reference evidence="7 8" key="1">
    <citation type="submission" date="2018-10" db="EMBL/GenBank/DDBJ databases">
        <title>Genomic Encyclopedia of Archaeal and Bacterial Type Strains, Phase II (KMG-II): from individual species to whole genera.</title>
        <authorList>
            <person name="Goeker M."/>
        </authorList>
    </citation>
    <scope>NUCLEOTIDE SEQUENCE [LARGE SCALE GENOMIC DNA]</scope>
    <source>
        <strain evidence="7 8">DSM 29317</strain>
    </source>
</reference>
<dbReference type="GO" id="GO:0016491">
    <property type="term" value="F:oxidoreductase activity"/>
    <property type="evidence" value="ECO:0007669"/>
    <property type="project" value="UniProtKB-KW"/>
</dbReference>
<comment type="caution">
    <text evidence="7">The sequence shown here is derived from an EMBL/GenBank/DDBJ whole genome shotgun (WGS) entry which is preliminary data.</text>
</comment>
<proteinExistence type="inferred from homology"/>
<dbReference type="AlphaFoldDB" id="A0A497ZKJ6"/>
<dbReference type="Pfam" id="PF08669">
    <property type="entry name" value="GCV_T_C"/>
    <property type="match status" value="1"/>
</dbReference>
<feature type="domain" description="Aminomethyltransferase C-terminal" evidence="5">
    <location>
        <begin position="828"/>
        <end position="907"/>
    </location>
</feature>
<dbReference type="InterPro" id="IPR036188">
    <property type="entry name" value="FAD/NAD-bd_sf"/>
</dbReference>
<dbReference type="Pfam" id="PF01571">
    <property type="entry name" value="GCV_T"/>
    <property type="match status" value="1"/>
</dbReference>
<evidence type="ECO:0000313" key="8">
    <source>
        <dbReference type="Proteomes" id="UP000271700"/>
    </source>
</evidence>
<organism evidence="7 8">
    <name type="scientific">Ruegeria conchae</name>
    <dbReference type="NCBI Taxonomy" id="981384"/>
    <lineage>
        <taxon>Bacteria</taxon>
        <taxon>Pseudomonadati</taxon>
        <taxon>Pseudomonadota</taxon>
        <taxon>Alphaproteobacteria</taxon>
        <taxon>Rhodobacterales</taxon>
        <taxon>Roseobacteraceae</taxon>
        <taxon>Ruegeria</taxon>
    </lineage>
</organism>